<keyword evidence="4 7" id="KW-0133">Cell shape</keyword>
<sequence length="568" mass="63984">MHERMRAGDITRGFNDQKQRTQVKAQVKTQVQKPPTSLLSWLAFLSALLCLLYVLSQPAAAQSMAFKQAVAEAASKDRDLAGFYQDTAYTPVWTRDDAVGQARRQALFRALENVDMHGLPEARYDTQGLMTTLRDAQSTRDLGFAEVAMSQMFLRLSRDMQTGLLTPIDVDENIKREVPYRDRKTLLTQFQSGDPVAYFRTLAPQTNEYARLMKTKLQLETRVANGGWGEPVPSKSLKPGATGPSVVALRNRLVRMGFLQRSVTQSYDRDIEAAVRSFQTLHGLEPDGAANQATMKAINVSAADRLKSVIVAMERERWLNLPGGKGERHILVNLTDFSARIMDKDNETFRTRAVIGMHKDGRRSPEFSDEMEHMVINPTWHVPRSIAVKEYLPKLRANPNAVSHLRVVNSRGQTVSRGSVNFAAYSARTFPFALKQPPSPRNALGLVKFMFPNKYNIYLHDTPHKDLFSRETRAYSHGCIRLADPFDFAYEILSKQEADPKAAFHRTLDTGRETYVHLDTHVPVHIIYRTAVSDAKGVVRYRSDVYGRDAKIWSALERAGVSLNAVQG</sequence>
<feature type="active site" description="Proton donor/acceptor" evidence="7">
    <location>
        <position position="460"/>
    </location>
</feature>
<keyword evidence="5 7" id="KW-0573">Peptidoglycan synthesis</keyword>
<dbReference type="Gene3D" id="2.40.440.10">
    <property type="entry name" value="L,D-transpeptidase catalytic domain-like"/>
    <property type="match status" value="1"/>
</dbReference>
<keyword evidence="8" id="KW-0812">Transmembrane</keyword>
<dbReference type="InterPro" id="IPR036366">
    <property type="entry name" value="PGBDSf"/>
</dbReference>
<proteinExistence type="inferred from homology"/>
<dbReference type="SUPFAM" id="SSF47090">
    <property type="entry name" value="PGBD-like"/>
    <property type="match status" value="1"/>
</dbReference>
<feature type="transmembrane region" description="Helical" evidence="8">
    <location>
        <begin position="38"/>
        <end position="56"/>
    </location>
</feature>
<dbReference type="InterPro" id="IPR052905">
    <property type="entry name" value="LD-transpeptidase_YkuD-like"/>
</dbReference>
<dbReference type="Gene3D" id="1.10.101.10">
    <property type="entry name" value="PGBD-like superfamily/PGBD"/>
    <property type="match status" value="1"/>
</dbReference>
<comment type="pathway">
    <text evidence="1 7">Cell wall biogenesis; peptidoglycan biosynthesis.</text>
</comment>
<evidence type="ECO:0000256" key="7">
    <source>
        <dbReference type="PROSITE-ProRule" id="PRU01373"/>
    </source>
</evidence>
<evidence type="ECO:0000256" key="8">
    <source>
        <dbReference type="SAM" id="Phobius"/>
    </source>
</evidence>
<dbReference type="RefSeq" id="WP_338548099.1">
    <property type="nucleotide sequence ID" value="NZ_CP146069.1"/>
</dbReference>
<keyword evidence="3" id="KW-0808">Transferase</keyword>
<keyword evidence="6 7" id="KW-0961">Cell wall biogenesis/degradation</keyword>
<dbReference type="PANTHER" id="PTHR41533">
    <property type="entry name" value="L,D-TRANSPEPTIDASE HI_1667-RELATED"/>
    <property type="match status" value="1"/>
</dbReference>
<keyword evidence="8" id="KW-1133">Transmembrane helix</keyword>
<reference evidence="10 11" key="1">
    <citation type="submission" date="2023-10" db="EMBL/GenBank/DDBJ databases">
        <title>Roseovarius strain S88 nov., isolated from a marine algae.</title>
        <authorList>
            <person name="Lee M.W."/>
            <person name="Lee J.K."/>
            <person name="Kim J.M."/>
            <person name="Choi D.G."/>
            <person name="Baek J.H."/>
            <person name="Bayburt H."/>
            <person name="Jung J.J."/>
            <person name="Han D.M."/>
            <person name="Jeon C.O."/>
        </authorList>
    </citation>
    <scope>NUCLEOTIDE SEQUENCE [LARGE SCALE GENOMIC DNA]</scope>
    <source>
        <strain evidence="10 11">S88</strain>
    </source>
</reference>
<dbReference type="InterPro" id="IPR038063">
    <property type="entry name" value="Transpep_catalytic_dom"/>
</dbReference>
<dbReference type="InterPro" id="IPR036365">
    <property type="entry name" value="PGBD-like_sf"/>
</dbReference>
<evidence type="ECO:0000313" key="11">
    <source>
        <dbReference type="Proteomes" id="UP001364156"/>
    </source>
</evidence>
<evidence type="ECO:0000256" key="6">
    <source>
        <dbReference type="ARBA" id="ARBA00023316"/>
    </source>
</evidence>
<protein>
    <submittedName>
        <fullName evidence="10">L,D-transpeptidase family protein</fullName>
    </submittedName>
</protein>
<dbReference type="SUPFAM" id="SSF141523">
    <property type="entry name" value="L,D-transpeptidase catalytic domain-like"/>
    <property type="match status" value="1"/>
</dbReference>
<evidence type="ECO:0000256" key="5">
    <source>
        <dbReference type="ARBA" id="ARBA00022984"/>
    </source>
</evidence>
<dbReference type="Pfam" id="PF03734">
    <property type="entry name" value="YkuD"/>
    <property type="match status" value="1"/>
</dbReference>
<dbReference type="Pfam" id="PF20142">
    <property type="entry name" value="Scaffold"/>
    <property type="match status" value="1"/>
</dbReference>
<evidence type="ECO:0000256" key="3">
    <source>
        <dbReference type="ARBA" id="ARBA00022679"/>
    </source>
</evidence>
<comment type="similarity">
    <text evidence="2">Belongs to the YkuD family.</text>
</comment>
<dbReference type="PANTHER" id="PTHR41533:SF2">
    <property type="entry name" value="BLR7131 PROTEIN"/>
    <property type="match status" value="1"/>
</dbReference>
<evidence type="ECO:0000259" key="9">
    <source>
        <dbReference type="PROSITE" id="PS52029"/>
    </source>
</evidence>
<keyword evidence="8" id="KW-0472">Membrane</keyword>
<feature type="domain" description="L,D-TPase catalytic" evidence="9">
    <location>
        <begin position="328"/>
        <end position="504"/>
    </location>
</feature>
<evidence type="ECO:0000256" key="2">
    <source>
        <dbReference type="ARBA" id="ARBA00005992"/>
    </source>
</evidence>
<evidence type="ECO:0000313" key="10">
    <source>
        <dbReference type="EMBL" id="WWR45177.1"/>
    </source>
</evidence>
<dbReference type="PROSITE" id="PS52029">
    <property type="entry name" value="LD_TPASE"/>
    <property type="match status" value="1"/>
</dbReference>
<organism evidence="10 11">
    <name type="scientific">Roseovarius phycicola</name>
    <dbReference type="NCBI Taxonomy" id="3080976"/>
    <lineage>
        <taxon>Bacteria</taxon>
        <taxon>Pseudomonadati</taxon>
        <taxon>Pseudomonadota</taxon>
        <taxon>Alphaproteobacteria</taxon>
        <taxon>Rhodobacterales</taxon>
        <taxon>Roseobacteraceae</taxon>
        <taxon>Roseovarius</taxon>
    </lineage>
</organism>
<dbReference type="CDD" id="cd16913">
    <property type="entry name" value="YkuD_like"/>
    <property type="match status" value="1"/>
</dbReference>
<dbReference type="InterPro" id="IPR045380">
    <property type="entry name" value="LD_TPept_scaffold_dom"/>
</dbReference>
<dbReference type="Pfam" id="PF01471">
    <property type="entry name" value="PG_binding_1"/>
    <property type="match status" value="1"/>
</dbReference>
<keyword evidence="11" id="KW-1185">Reference proteome</keyword>
<dbReference type="EMBL" id="CP146069">
    <property type="protein sequence ID" value="WWR45177.1"/>
    <property type="molecule type" value="Genomic_DNA"/>
</dbReference>
<accession>A0ABZ2HC82</accession>
<evidence type="ECO:0000256" key="1">
    <source>
        <dbReference type="ARBA" id="ARBA00004752"/>
    </source>
</evidence>
<name>A0ABZ2HC82_9RHOB</name>
<gene>
    <name evidence="10" type="ORF">RZ517_10145</name>
</gene>
<dbReference type="InterPro" id="IPR005490">
    <property type="entry name" value="LD_TPept_cat_dom"/>
</dbReference>
<dbReference type="InterPro" id="IPR002477">
    <property type="entry name" value="Peptidoglycan-bd-like"/>
</dbReference>
<evidence type="ECO:0000256" key="4">
    <source>
        <dbReference type="ARBA" id="ARBA00022960"/>
    </source>
</evidence>
<feature type="active site" description="Nucleophile" evidence="7">
    <location>
        <position position="479"/>
    </location>
</feature>
<dbReference type="Proteomes" id="UP001364156">
    <property type="component" value="Chromosome"/>
</dbReference>